<keyword evidence="2" id="KW-1185">Reference proteome</keyword>
<protein>
    <recommendedName>
        <fullName evidence="3">N-acetyltransferase domain-containing protein</fullName>
    </recommendedName>
</protein>
<dbReference type="EMBL" id="CP003108">
    <property type="protein sequence ID" value="AET66480.1"/>
    <property type="molecule type" value="Genomic_DNA"/>
</dbReference>
<name>G7WAD1_DESOD</name>
<evidence type="ECO:0000313" key="2">
    <source>
        <dbReference type="Proteomes" id="UP000006346"/>
    </source>
</evidence>
<reference evidence="1 2" key="2">
    <citation type="journal article" date="2012" name="J. Bacteriol.">
        <title>Complete genome sequences of Desulfosporosinus orientis DSM765T, Desulfosporosinus youngiae DSM17734T, Desulfosporosinus meridiei DSM13257T, and Desulfosporosinus acidiphilus DSM22704T.</title>
        <authorList>
            <person name="Pester M."/>
            <person name="Brambilla E."/>
            <person name="Alazard D."/>
            <person name="Rattei T."/>
            <person name="Weinmaier T."/>
            <person name="Han J."/>
            <person name="Lucas S."/>
            <person name="Lapidus A."/>
            <person name="Cheng J.F."/>
            <person name="Goodwin L."/>
            <person name="Pitluck S."/>
            <person name="Peters L."/>
            <person name="Ovchinnikova G."/>
            <person name="Teshima H."/>
            <person name="Detter J.C."/>
            <person name="Han C.S."/>
            <person name="Tapia R."/>
            <person name="Land M.L."/>
            <person name="Hauser L."/>
            <person name="Kyrpides N.C."/>
            <person name="Ivanova N.N."/>
            <person name="Pagani I."/>
            <person name="Huntmann M."/>
            <person name="Wei C.L."/>
            <person name="Davenport K.W."/>
            <person name="Daligault H."/>
            <person name="Chain P.S."/>
            <person name="Chen A."/>
            <person name="Mavromatis K."/>
            <person name="Markowitz V."/>
            <person name="Szeto E."/>
            <person name="Mikhailova N."/>
            <person name="Pati A."/>
            <person name="Wagner M."/>
            <person name="Woyke T."/>
            <person name="Ollivier B."/>
            <person name="Klenk H.P."/>
            <person name="Spring S."/>
            <person name="Loy A."/>
        </authorList>
    </citation>
    <scope>NUCLEOTIDE SEQUENCE [LARGE SCALE GENOMIC DNA]</scope>
    <source>
        <strain evidence="2">ATCC 19365 / DSM 765 / NCIMB 8382 / VKM B-1628</strain>
    </source>
</reference>
<dbReference type="HOGENOM" id="CLU_1313755_0_0_9"/>
<dbReference type="PATRIC" id="fig|768706.3.peg.765"/>
<evidence type="ECO:0000313" key="1">
    <source>
        <dbReference type="EMBL" id="AET66480.1"/>
    </source>
</evidence>
<dbReference type="RefSeq" id="WP_014183305.1">
    <property type="nucleotide sequence ID" value="NC_016584.1"/>
</dbReference>
<dbReference type="STRING" id="768706.Desor_0797"/>
<organism evidence="1 2">
    <name type="scientific">Desulfosporosinus orientis (strain ATCC 19365 / DSM 765 / NCIMB 8382 / VKM B-1628 / Singapore I)</name>
    <name type="common">Desulfotomaculum orientis</name>
    <dbReference type="NCBI Taxonomy" id="768706"/>
    <lineage>
        <taxon>Bacteria</taxon>
        <taxon>Bacillati</taxon>
        <taxon>Bacillota</taxon>
        <taxon>Clostridia</taxon>
        <taxon>Eubacteriales</taxon>
        <taxon>Desulfitobacteriaceae</taxon>
        <taxon>Desulfosporosinus</taxon>
    </lineage>
</organism>
<dbReference type="AlphaFoldDB" id="G7WAD1"/>
<proteinExistence type="predicted"/>
<gene>
    <name evidence="1" type="ordered locus">Desor_0797</name>
</gene>
<reference evidence="2" key="1">
    <citation type="submission" date="2011-11" db="EMBL/GenBank/DDBJ databases">
        <title>Complete sequence of Desulfosporosinus orientis DSM 765.</title>
        <authorList>
            <person name="Lucas S."/>
            <person name="Han J."/>
            <person name="Lapidus A."/>
            <person name="Cheng J.-F."/>
            <person name="Goodwin L."/>
            <person name="Pitluck S."/>
            <person name="Peters L."/>
            <person name="Ovchinnikova G."/>
            <person name="Teshima H."/>
            <person name="Detter J.C."/>
            <person name="Han C."/>
            <person name="Tapia R."/>
            <person name="Land M."/>
            <person name="Hauser L."/>
            <person name="Kyrpides N."/>
            <person name="Ivanova N."/>
            <person name="Pagani I."/>
            <person name="Pester M."/>
            <person name="Spring S."/>
            <person name="Ollivier B."/>
            <person name="Rattei T."/>
            <person name="Klenk H.-P."/>
            <person name="Wagner M."/>
            <person name="Loy A."/>
            <person name="Woyke T."/>
        </authorList>
    </citation>
    <scope>NUCLEOTIDE SEQUENCE [LARGE SCALE GENOMIC DNA]</scope>
    <source>
        <strain evidence="2">ATCC 19365 / DSM 765 / NCIMB 8382 / VKM B-1628</strain>
    </source>
</reference>
<dbReference type="Proteomes" id="UP000006346">
    <property type="component" value="Chromosome"/>
</dbReference>
<dbReference type="OrthoDB" id="1795838at2"/>
<dbReference type="KEGG" id="dor:Desor_0797"/>
<sequence length="209" mass="24115">MVLKAQRIYSEQWNLSEEDINSLFPIKELAAEIGKDPGIKVLRDDEIRLQYPGQYNISVQARAYNQRLVELLQEYYSNHSNSPELAALLGVELPQIMWVDTLGYEEPIISLHISKLNKQEVFINDIVLVKNEDYDLLSEGVIDTVLNNLRKFAKKQGAKYLSGYAANRSTLNLLKSKGFEEDKRETNGNDYLWRLASIRGEQLPFYEEL</sequence>
<evidence type="ECO:0008006" key="3">
    <source>
        <dbReference type="Google" id="ProtNLM"/>
    </source>
</evidence>
<accession>G7WAD1</accession>